<feature type="transmembrane region" description="Helical" evidence="5">
    <location>
        <begin position="397"/>
        <end position="416"/>
    </location>
</feature>
<dbReference type="Pfam" id="PF23262">
    <property type="entry name" value="NFD4_C"/>
    <property type="match status" value="1"/>
</dbReference>
<feature type="transmembrane region" description="Helical" evidence="5">
    <location>
        <begin position="77"/>
        <end position="98"/>
    </location>
</feature>
<dbReference type="GeneID" id="107413223"/>
<gene>
    <name evidence="9" type="primary">LOC107413223</name>
</gene>
<evidence type="ECO:0000256" key="4">
    <source>
        <dbReference type="ARBA" id="ARBA00023136"/>
    </source>
</evidence>
<feature type="transmembrane region" description="Helical" evidence="5">
    <location>
        <begin position="422"/>
        <end position="444"/>
    </location>
</feature>
<dbReference type="PANTHER" id="PTHR21576:SF156">
    <property type="entry name" value="PROTEIN NUCLEAR FUSION DEFECTIVE 4-LIKE"/>
    <property type="match status" value="1"/>
</dbReference>
<dbReference type="AlphaFoldDB" id="A0A6P3ZSU0"/>
<feature type="transmembrane region" description="Helical" evidence="5">
    <location>
        <begin position="239"/>
        <end position="259"/>
    </location>
</feature>
<reference evidence="9" key="1">
    <citation type="submission" date="2025-08" db="UniProtKB">
        <authorList>
            <consortium name="RefSeq"/>
        </authorList>
    </citation>
    <scope>IDENTIFICATION</scope>
    <source>
        <tissue evidence="9">Seedling</tissue>
    </source>
</reference>
<dbReference type="SUPFAM" id="SSF103473">
    <property type="entry name" value="MFS general substrate transporter"/>
    <property type="match status" value="1"/>
</dbReference>
<feature type="transmembrane region" description="Helical" evidence="5">
    <location>
        <begin position="174"/>
        <end position="195"/>
    </location>
</feature>
<feature type="domain" description="NFD4 C-terminal" evidence="7">
    <location>
        <begin position="339"/>
        <end position="538"/>
    </location>
</feature>
<feature type="transmembrane region" description="Helical" evidence="5">
    <location>
        <begin position="142"/>
        <end position="162"/>
    </location>
</feature>
<feature type="transmembrane region" description="Helical" evidence="5">
    <location>
        <begin position="456"/>
        <end position="476"/>
    </location>
</feature>
<sequence>MKGLVVQVLTGRWLMVFASFLLMVTAGASYMFGIYSNDIKFVLGYDQTTLNLISFSKDLGANIGILSGLINEVTPPWVVLSVGAVLNFFGHFMIWLAVAEKIKKPQVWQMCLYLGIGANSHTFTNTGALVTCVKNFPESRGVVLGLVKGYTGLSAAVITQLYRAFYGEETKSFLLFVSWLPTALSFAFIRTIRVIKTNNRSGKDVKVFFKFLYISLVLAGFLLVIIIVEKKFTFSQSQYAGSAAAVLFLLFLPLIVVVAEEYKVWKTNSSLAYQTSSSPAKIVTKIQNPPIQNKVEEEDGVSCWKTAFNPPEIGEDFTILQALFSGEMITLLSATVCGLGGTMTMMDNLGQIGTSLGYSLNRISTFVSLASIWNYCGQITIGIGSEMFITKYKLPRPLFLTLILLLSCVGHLLVAFNVPNGLYVASVVIGFCFGAFWPLIFTLISELFGLKYYSTLYNFGGVASPIGLYLLNVRVAGHFYDKEAKRQMAALGLKRKPGQALNCIGGDCFKLSFIIITGVTFFGALVSVVLVCRTRKFYKGDIYKRFRRTMTTTTESVEKELCESNGCGPIPALEKNGSEKEFKRKEVDHV</sequence>
<evidence type="ECO:0000256" key="3">
    <source>
        <dbReference type="ARBA" id="ARBA00022989"/>
    </source>
</evidence>
<dbReference type="Pfam" id="PF06813">
    <property type="entry name" value="Nodulin-like"/>
    <property type="match status" value="1"/>
</dbReference>
<accession>A0A6P3ZSU0</accession>
<evidence type="ECO:0000256" key="5">
    <source>
        <dbReference type="SAM" id="Phobius"/>
    </source>
</evidence>
<feature type="transmembrane region" description="Helical" evidence="5">
    <location>
        <begin position="12"/>
        <end position="35"/>
    </location>
</feature>
<dbReference type="PANTHER" id="PTHR21576">
    <property type="entry name" value="UNCHARACTERIZED NODULIN-LIKE PROTEIN"/>
    <property type="match status" value="1"/>
</dbReference>
<feature type="domain" description="Nodulin-like" evidence="6">
    <location>
        <begin position="12"/>
        <end position="258"/>
    </location>
</feature>
<organism evidence="8 9">
    <name type="scientific">Ziziphus jujuba</name>
    <name type="common">Chinese jujube</name>
    <name type="synonym">Ziziphus sativa</name>
    <dbReference type="NCBI Taxonomy" id="326968"/>
    <lineage>
        <taxon>Eukaryota</taxon>
        <taxon>Viridiplantae</taxon>
        <taxon>Streptophyta</taxon>
        <taxon>Embryophyta</taxon>
        <taxon>Tracheophyta</taxon>
        <taxon>Spermatophyta</taxon>
        <taxon>Magnoliopsida</taxon>
        <taxon>eudicotyledons</taxon>
        <taxon>Gunneridae</taxon>
        <taxon>Pentapetalae</taxon>
        <taxon>rosids</taxon>
        <taxon>fabids</taxon>
        <taxon>Rosales</taxon>
        <taxon>Rhamnaceae</taxon>
        <taxon>Paliureae</taxon>
        <taxon>Ziziphus</taxon>
    </lineage>
</organism>
<feature type="transmembrane region" description="Helical" evidence="5">
    <location>
        <begin position="207"/>
        <end position="227"/>
    </location>
</feature>
<name>A0A6P3ZSU0_ZIZJJ</name>
<proteinExistence type="predicted"/>
<dbReference type="CDD" id="cd17354">
    <property type="entry name" value="MFS_Mch1p_like"/>
    <property type="match status" value="1"/>
</dbReference>
<evidence type="ECO:0000313" key="8">
    <source>
        <dbReference type="Proteomes" id="UP001652623"/>
    </source>
</evidence>
<dbReference type="InterPro" id="IPR056555">
    <property type="entry name" value="NFD4_C"/>
</dbReference>
<feature type="transmembrane region" description="Helical" evidence="5">
    <location>
        <begin position="511"/>
        <end position="532"/>
    </location>
</feature>
<protein>
    <submittedName>
        <fullName evidence="9">Uncharacterized protein LOC107413223</fullName>
    </submittedName>
</protein>
<keyword evidence="2 5" id="KW-0812">Transmembrane</keyword>
<dbReference type="Gene3D" id="1.20.1250.20">
    <property type="entry name" value="MFS general substrate transporter like domains"/>
    <property type="match status" value="1"/>
</dbReference>
<keyword evidence="8" id="KW-1185">Reference proteome</keyword>
<dbReference type="RefSeq" id="XP_015876604.3">
    <property type="nucleotide sequence ID" value="XM_016021118.4"/>
</dbReference>
<evidence type="ECO:0000259" key="6">
    <source>
        <dbReference type="Pfam" id="PF06813"/>
    </source>
</evidence>
<dbReference type="InterPro" id="IPR036259">
    <property type="entry name" value="MFS_trans_sf"/>
</dbReference>
<keyword evidence="3 5" id="KW-1133">Transmembrane helix</keyword>
<dbReference type="InParanoid" id="A0A6P3ZSU0"/>
<evidence type="ECO:0000256" key="1">
    <source>
        <dbReference type="ARBA" id="ARBA00004141"/>
    </source>
</evidence>
<dbReference type="KEGG" id="zju:107413223"/>
<evidence type="ECO:0000259" key="7">
    <source>
        <dbReference type="Pfam" id="PF23262"/>
    </source>
</evidence>
<evidence type="ECO:0000256" key="2">
    <source>
        <dbReference type="ARBA" id="ARBA00022692"/>
    </source>
</evidence>
<evidence type="ECO:0000313" key="9">
    <source>
        <dbReference type="RefSeq" id="XP_015876604.3"/>
    </source>
</evidence>
<keyword evidence="4 5" id="KW-0472">Membrane</keyword>
<dbReference type="GO" id="GO:0016020">
    <property type="term" value="C:membrane"/>
    <property type="evidence" value="ECO:0007669"/>
    <property type="project" value="UniProtKB-SubCell"/>
</dbReference>
<dbReference type="InterPro" id="IPR010658">
    <property type="entry name" value="Nodulin-like"/>
</dbReference>
<dbReference type="Proteomes" id="UP001652623">
    <property type="component" value="Chromosome 8"/>
</dbReference>
<comment type="subcellular location">
    <subcellularLocation>
        <location evidence="1">Membrane</location>
        <topology evidence="1">Multi-pass membrane protein</topology>
    </subcellularLocation>
</comment>